<keyword evidence="7" id="KW-0472">Membrane</keyword>
<name>A0ABD1IX41_9TELE</name>
<evidence type="ECO:0000313" key="14">
    <source>
        <dbReference type="EMBL" id="KAL2078820.1"/>
    </source>
</evidence>
<dbReference type="Proteomes" id="UP001591681">
    <property type="component" value="Unassembled WGS sequence"/>
</dbReference>
<dbReference type="AlphaFoldDB" id="A0ABD1IX41"/>
<dbReference type="Gene3D" id="3.20.20.190">
    <property type="entry name" value="Phosphatidylinositol (PI) phosphodiesterase"/>
    <property type="match status" value="1"/>
</dbReference>
<feature type="domain" description="GP-PDE" evidence="13">
    <location>
        <begin position="31"/>
        <end position="206"/>
    </location>
</feature>
<evidence type="ECO:0000256" key="5">
    <source>
        <dbReference type="ARBA" id="ARBA00022989"/>
    </source>
</evidence>
<keyword evidence="5" id="KW-1133">Transmembrane helix</keyword>
<proteinExistence type="inferred from homology"/>
<keyword evidence="15" id="KW-1185">Reference proteome</keyword>
<reference evidence="14 15" key="1">
    <citation type="submission" date="2024-09" db="EMBL/GenBank/DDBJ databases">
        <title>A chromosome-level genome assembly of Gray's grenadier anchovy, Coilia grayii.</title>
        <authorList>
            <person name="Fu Z."/>
        </authorList>
    </citation>
    <scope>NUCLEOTIDE SEQUENCE [LARGE SCALE GENOMIC DNA]</scope>
    <source>
        <strain evidence="14">G4</strain>
        <tissue evidence="14">Muscle</tissue>
    </source>
</reference>
<organism evidence="14 15">
    <name type="scientific">Coilia grayii</name>
    <name type="common">Gray's grenadier anchovy</name>
    <dbReference type="NCBI Taxonomy" id="363190"/>
    <lineage>
        <taxon>Eukaryota</taxon>
        <taxon>Metazoa</taxon>
        <taxon>Chordata</taxon>
        <taxon>Craniata</taxon>
        <taxon>Vertebrata</taxon>
        <taxon>Euteleostomi</taxon>
        <taxon>Actinopterygii</taxon>
        <taxon>Neopterygii</taxon>
        <taxon>Teleostei</taxon>
        <taxon>Clupei</taxon>
        <taxon>Clupeiformes</taxon>
        <taxon>Clupeoidei</taxon>
        <taxon>Engraulidae</taxon>
        <taxon>Coilinae</taxon>
        <taxon>Coilia</taxon>
    </lineage>
</organism>
<evidence type="ECO:0000256" key="4">
    <source>
        <dbReference type="ARBA" id="ARBA00022801"/>
    </source>
</evidence>
<dbReference type="PANTHER" id="PTHR42758">
    <property type="entry name" value="PHOSPHATIDYLGLYCEROL PHOSPHOLIPASE C"/>
    <property type="match status" value="1"/>
</dbReference>
<dbReference type="InterPro" id="IPR052271">
    <property type="entry name" value="GDPD-Related"/>
</dbReference>
<evidence type="ECO:0000256" key="1">
    <source>
        <dbReference type="ARBA" id="ARBA00004370"/>
    </source>
</evidence>
<evidence type="ECO:0000256" key="2">
    <source>
        <dbReference type="ARBA" id="ARBA00007277"/>
    </source>
</evidence>
<evidence type="ECO:0000256" key="7">
    <source>
        <dbReference type="ARBA" id="ARBA00023136"/>
    </source>
</evidence>
<dbReference type="Pfam" id="PF03009">
    <property type="entry name" value="GDPD"/>
    <property type="match status" value="1"/>
</dbReference>
<dbReference type="PANTHER" id="PTHR42758:SF3">
    <property type="entry name" value="LYSOPHOSPHOLIPASE D GDPD3"/>
    <property type="match status" value="1"/>
</dbReference>
<dbReference type="GO" id="GO:0005737">
    <property type="term" value="C:cytoplasm"/>
    <property type="evidence" value="ECO:0007669"/>
    <property type="project" value="UniProtKB-ARBA"/>
</dbReference>
<comment type="subcellular location">
    <subcellularLocation>
        <location evidence="1">Membrane</location>
    </subcellularLocation>
</comment>
<sequence>MSSCLYYLLPALGGYSVASYFFLKNPHLLHARKQSAFHATHISHRGGKCVCVSVAVVLGTHMLELDCHLTRDGQVVVSHDENLLRQTGNDVNISSLNYEELPLYKERLEVTFNTGECHFSSGADRKLALLEDVFRKFPKMPVNIELKERNPALIDKVTSQSGENPMLIDNVTTQSGQNPLLIDKVTSQSGENPVLIDKVTTQSGED</sequence>
<dbReference type="GO" id="GO:0008081">
    <property type="term" value="F:phosphoric diester hydrolase activity"/>
    <property type="evidence" value="ECO:0007669"/>
    <property type="project" value="UniProtKB-ARBA"/>
</dbReference>
<protein>
    <recommendedName>
        <fullName evidence="13">GP-PDE domain-containing protein</fullName>
    </recommendedName>
</protein>
<evidence type="ECO:0000256" key="11">
    <source>
        <dbReference type="ARBA" id="ARBA00048580"/>
    </source>
</evidence>
<comment type="catalytic activity">
    <reaction evidence="9">
        <text>N-(5Z,8Z,11Z,14Z-eicosatetraenoyl)-1-(9Z-octadecenoyl)-sn-glycero-3-phosphoethanolamine + H2O = N-(5Z,8Z,11Z,14Z-eicosatetraenoyl)-ethanolamine + 1-(9Z-octadecenoyl)-sn-glycero-3-phosphate + H(+)</text>
        <dbReference type="Rhea" id="RHEA:45544"/>
        <dbReference type="ChEBI" id="CHEBI:2700"/>
        <dbReference type="ChEBI" id="CHEBI:15377"/>
        <dbReference type="ChEBI" id="CHEBI:15378"/>
        <dbReference type="ChEBI" id="CHEBI:74544"/>
        <dbReference type="ChEBI" id="CHEBI:85223"/>
    </reaction>
    <physiologicalReaction direction="left-to-right" evidence="9">
        <dbReference type="Rhea" id="RHEA:45545"/>
    </physiologicalReaction>
</comment>
<comment type="catalytic activity">
    <reaction evidence="11">
        <text>1-O-(1Z-octadecenyl)-sn-glycero-3-phospho-N-hexadecanoyl-ethanolamine + H2O = 1-O-(1Z-octadecenyl)-sn-glycero-3-phosphate + N-hexadecanoylethanolamine + H(+)</text>
        <dbReference type="Rhea" id="RHEA:53184"/>
        <dbReference type="ChEBI" id="CHEBI:15377"/>
        <dbReference type="ChEBI" id="CHEBI:15378"/>
        <dbReference type="ChEBI" id="CHEBI:71464"/>
        <dbReference type="ChEBI" id="CHEBI:137009"/>
        <dbReference type="ChEBI" id="CHEBI:137017"/>
    </reaction>
    <physiologicalReaction direction="left-to-right" evidence="11">
        <dbReference type="Rhea" id="RHEA:53185"/>
    </physiologicalReaction>
</comment>
<comment type="similarity">
    <text evidence="2">Belongs to the glycerophosphoryl diester phosphodiesterase family.</text>
</comment>
<accession>A0ABD1IX41</accession>
<keyword evidence="3" id="KW-0812">Transmembrane</keyword>
<dbReference type="SUPFAM" id="SSF51695">
    <property type="entry name" value="PLC-like phosphodiesterases"/>
    <property type="match status" value="1"/>
</dbReference>
<dbReference type="InterPro" id="IPR030395">
    <property type="entry name" value="GP_PDE_dom"/>
</dbReference>
<dbReference type="GO" id="GO:0006629">
    <property type="term" value="P:lipid metabolic process"/>
    <property type="evidence" value="ECO:0007669"/>
    <property type="project" value="UniProtKB-KW"/>
</dbReference>
<dbReference type="InterPro" id="IPR017946">
    <property type="entry name" value="PLC-like_Pdiesterase_TIM-brl"/>
</dbReference>
<dbReference type="PROSITE" id="PS51704">
    <property type="entry name" value="GP_PDE"/>
    <property type="match status" value="1"/>
</dbReference>
<comment type="catalytic activity">
    <reaction evidence="8">
        <text>1-O-hexadecyl-sn-glycero-3-phosphocholine + H2O = 1-O-hexadecyl-sn-glycero-3-phosphate + choline + H(+)</text>
        <dbReference type="Rhea" id="RHEA:41143"/>
        <dbReference type="ChEBI" id="CHEBI:15354"/>
        <dbReference type="ChEBI" id="CHEBI:15377"/>
        <dbReference type="ChEBI" id="CHEBI:15378"/>
        <dbReference type="ChEBI" id="CHEBI:64496"/>
        <dbReference type="ChEBI" id="CHEBI:77580"/>
    </reaction>
    <physiologicalReaction direction="left-to-right" evidence="8">
        <dbReference type="Rhea" id="RHEA:41144"/>
    </physiologicalReaction>
</comment>
<dbReference type="EMBL" id="JBHFQA010000023">
    <property type="protein sequence ID" value="KAL2078820.1"/>
    <property type="molecule type" value="Genomic_DNA"/>
</dbReference>
<evidence type="ECO:0000256" key="8">
    <source>
        <dbReference type="ARBA" id="ARBA00036083"/>
    </source>
</evidence>
<dbReference type="GO" id="GO:0016020">
    <property type="term" value="C:membrane"/>
    <property type="evidence" value="ECO:0007669"/>
    <property type="project" value="UniProtKB-SubCell"/>
</dbReference>
<comment type="catalytic activity">
    <reaction evidence="10">
        <text>N-hexadecanoyl-1-(9Z-octadecenoyl)-sn-glycero-3-phosphoethanolamine + H2O = N-hexadecanoylethanolamine + 1-(9Z-octadecenoyl)-sn-glycero-3-phosphate + H(+)</text>
        <dbReference type="Rhea" id="RHEA:53168"/>
        <dbReference type="ChEBI" id="CHEBI:15377"/>
        <dbReference type="ChEBI" id="CHEBI:15378"/>
        <dbReference type="ChEBI" id="CHEBI:71464"/>
        <dbReference type="ChEBI" id="CHEBI:74544"/>
        <dbReference type="ChEBI" id="CHEBI:85217"/>
    </reaction>
    <physiologicalReaction direction="left-to-right" evidence="10">
        <dbReference type="Rhea" id="RHEA:53169"/>
    </physiologicalReaction>
</comment>
<keyword evidence="4" id="KW-0378">Hydrolase</keyword>
<comment type="catalytic activity">
    <reaction evidence="12">
        <text>N,1-di-(9Z-octadecenoyl)-sn-glycero-3-phosphoethanolamine + H2O = N-(9Z-octadecenoyl) ethanolamine + 1-(9Z-octadecenoyl)-sn-glycero-3-phosphate + H(+)</text>
        <dbReference type="Rhea" id="RHEA:56460"/>
        <dbReference type="ChEBI" id="CHEBI:15377"/>
        <dbReference type="ChEBI" id="CHEBI:15378"/>
        <dbReference type="ChEBI" id="CHEBI:71466"/>
        <dbReference type="ChEBI" id="CHEBI:74544"/>
        <dbReference type="ChEBI" id="CHEBI:85222"/>
    </reaction>
    <physiologicalReaction direction="left-to-right" evidence="12">
        <dbReference type="Rhea" id="RHEA:56461"/>
    </physiologicalReaction>
</comment>
<evidence type="ECO:0000259" key="13">
    <source>
        <dbReference type="PROSITE" id="PS51704"/>
    </source>
</evidence>
<gene>
    <name evidence="14" type="ORF">ACEWY4_026505</name>
</gene>
<comment type="caution">
    <text evidence="14">The sequence shown here is derived from an EMBL/GenBank/DDBJ whole genome shotgun (WGS) entry which is preliminary data.</text>
</comment>
<keyword evidence="6" id="KW-0443">Lipid metabolism</keyword>
<evidence type="ECO:0000313" key="15">
    <source>
        <dbReference type="Proteomes" id="UP001591681"/>
    </source>
</evidence>
<evidence type="ECO:0000256" key="10">
    <source>
        <dbReference type="ARBA" id="ARBA00047538"/>
    </source>
</evidence>
<evidence type="ECO:0000256" key="3">
    <source>
        <dbReference type="ARBA" id="ARBA00022692"/>
    </source>
</evidence>
<evidence type="ECO:0000256" key="9">
    <source>
        <dbReference type="ARBA" id="ARBA00047392"/>
    </source>
</evidence>
<evidence type="ECO:0000256" key="6">
    <source>
        <dbReference type="ARBA" id="ARBA00023098"/>
    </source>
</evidence>
<evidence type="ECO:0000256" key="12">
    <source>
        <dbReference type="ARBA" id="ARBA00048947"/>
    </source>
</evidence>